<evidence type="ECO:0000313" key="1">
    <source>
        <dbReference type="EMBL" id="GIX88445.1"/>
    </source>
</evidence>
<dbReference type="AlphaFoldDB" id="A0AAV4NXH4"/>
<protein>
    <submittedName>
        <fullName evidence="1">Uncharacterized protein</fullName>
    </submittedName>
</protein>
<dbReference type="Proteomes" id="UP001054945">
    <property type="component" value="Unassembled WGS sequence"/>
</dbReference>
<dbReference type="EMBL" id="BPLR01021323">
    <property type="protein sequence ID" value="GIX88445.1"/>
    <property type="molecule type" value="Genomic_DNA"/>
</dbReference>
<reference evidence="1 2" key="1">
    <citation type="submission" date="2021-06" db="EMBL/GenBank/DDBJ databases">
        <title>Caerostris extrusa draft genome.</title>
        <authorList>
            <person name="Kono N."/>
            <person name="Arakawa K."/>
        </authorList>
    </citation>
    <scope>NUCLEOTIDE SEQUENCE [LARGE SCALE GENOMIC DNA]</scope>
</reference>
<name>A0AAV4NXH4_CAEEX</name>
<sequence length="118" mass="13957">MLKVAFHRNTDSHLNRCAPFPEIFHLQSPLDSVHQNNPKLKTGSKANRFHSISRKEPHFPKRAQPQTKIGWGAIYQALQFPLRRSQFRILYARKWIRWRPIKPGREVVKRAGAFLSYR</sequence>
<organism evidence="1 2">
    <name type="scientific">Caerostris extrusa</name>
    <name type="common">Bark spider</name>
    <name type="synonym">Caerostris bankana</name>
    <dbReference type="NCBI Taxonomy" id="172846"/>
    <lineage>
        <taxon>Eukaryota</taxon>
        <taxon>Metazoa</taxon>
        <taxon>Ecdysozoa</taxon>
        <taxon>Arthropoda</taxon>
        <taxon>Chelicerata</taxon>
        <taxon>Arachnida</taxon>
        <taxon>Araneae</taxon>
        <taxon>Araneomorphae</taxon>
        <taxon>Entelegynae</taxon>
        <taxon>Araneoidea</taxon>
        <taxon>Araneidae</taxon>
        <taxon>Caerostris</taxon>
    </lineage>
</organism>
<accession>A0AAV4NXH4</accession>
<gene>
    <name evidence="1" type="ORF">CEXT_515241</name>
</gene>
<evidence type="ECO:0000313" key="2">
    <source>
        <dbReference type="Proteomes" id="UP001054945"/>
    </source>
</evidence>
<keyword evidence="2" id="KW-1185">Reference proteome</keyword>
<comment type="caution">
    <text evidence="1">The sequence shown here is derived from an EMBL/GenBank/DDBJ whole genome shotgun (WGS) entry which is preliminary data.</text>
</comment>
<proteinExistence type="predicted"/>